<evidence type="ECO:0000313" key="2">
    <source>
        <dbReference type="Proteomes" id="UP000235315"/>
    </source>
</evidence>
<organism evidence="1 2">
    <name type="scientific">Pseudomonas ogarae (strain DSM 112162 / CECT 30235 / F113)</name>
    <dbReference type="NCBI Taxonomy" id="1114970"/>
    <lineage>
        <taxon>Bacteria</taxon>
        <taxon>Pseudomonadati</taxon>
        <taxon>Pseudomonadota</taxon>
        <taxon>Gammaproteobacteria</taxon>
        <taxon>Pseudomonadales</taxon>
        <taxon>Pseudomonadaceae</taxon>
        <taxon>Pseudomonas</taxon>
    </lineage>
</organism>
<proteinExistence type="predicted"/>
<evidence type="ECO:0000313" key="1">
    <source>
        <dbReference type="EMBL" id="AUO47807.1"/>
    </source>
</evidence>
<accession>A0ABM6R2V2</accession>
<gene>
    <name evidence="1" type="ORF">C1C98_21285</name>
</gene>
<dbReference type="EMBL" id="CP025738">
    <property type="protein sequence ID" value="AUO47807.1"/>
    <property type="molecule type" value="Genomic_DNA"/>
</dbReference>
<dbReference type="Proteomes" id="UP000235315">
    <property type="component" value="Chromosome"/>
</dbReference>
<reference evidence="1 2" key="1">
    <citation type="submission" date="2018-01" db="EMBL/GenBank/DDBJ databases">
        <title>Tropical forage species Digitaria eriantha prevents oxidative stress under low temperature conditions by the incorporation of polyhydroxybutyrate-producing endophytic bacteria.</title>
        <authorList>
            <person name="Stritzler M."/>
            <person name="Ayub N."/>
        </authorList>
    </citation>
    <scope>NUCLEOTIDE SEQUENCE [LARGE SCALE GENOMIC DNA]</scope>
    <source>
        <strain evidence="1 2">FR1</strain>
    </source>
</reference>
<sequence>MGANGALWEQSLPATQAIRFNCKTESSFIASKLCSHRFQGSKVPARLPQGRSASIQDLPE</sequence>
<protein>
    <submittedName>
        <fullName evidence="1">Uncharacterized protein</fullName>
    </submittedName>
</protein>
<name>A0ABM6R2V2_PSEO1</name>
<keyword evidence="2" id="KW-1185">Reference proteome</keyword>